<dbReference type="Proteomes" id="UP000561326">
    <property type="component" value="Unassembled WGS sequence"/>
</dbReference>
<organism evidence="1 2">
    <name type="scientific">Aneurinibacillus aneurinilyticus</name>
    <name type="common">Bacillus aneurinolyticus</name>
    <dbReference type="NCBI Taxonomy" id="1391"/>
    <lineage>
        <taxon>Bacteria</taxon>
        <taxon>Bacillati</taxon>
        <taxon>Bacillota</taxon>
        <taxon>Bacilli</taxon>
        <taxon>Bacillales</taxon>
        <taxon>Paenibacillaceae</taxon>
        <taxon>Aneurinibacillus group</taxon>
        <taxon>Aneurinibacillus</taxon>
    </lineage>
</organism>
<evidence type="ECO:0000313" key="2">
    <source>
        <dbReference type="Proteomes" id="UP000561326"/>
    </source>
</evidence>
<name>A0A848CLI4_ANEAE</name>
<dbReference type="AlphaFoldDB" id="A0A848CLI4"/>
<reference evidence="1 2" key="1">
    <citation type="submission" date="2020-04" db="EMBL/GenBank/DDBJ databases">
        <authorList>
            <person name="Hitch T.C.A."/>
            <person name="Wylensek D."/>
            <person name="Clavel T."/>
        </authorList>
    </citation>
    <scope>NUCLEOTIDE SEQUENCE [LARGE SCALE GENOMIC DNA]</scope>
    <source>
        <strain evidence="1 2">WB01_D5_05</strain>
    </source>
</reference>
<sequence length="49" mass="5447">MSRNLAYFNDRFIGLDEPVLSIEERGLQFGDGISIGSGVPGPYFQRLLT</sequence>
<dbReference type="GeneID" id="92842112"/>
<gene>
    <name evidence="1" type="ORF">HF838_00365</name>
</gene>
<evidence type="ECO:0000313" key="1">
    <source>
        <dbReference type="EMBL" id="NME96695.1"/>
    </source>
</evidence>
<proteinExistence type="predicted"/>
<dbReference type="EMBL" id="JABAGO010000001">
    <property type="protein sequence ID" value="NME96695.1"/>
    <property type="molecule type" value="Genomic_DNA"/>
</dbReference>
<dbReference type="RefSeq" id="WP_021619016.1">
    <property type="nucleotide sequence ID" value="NZ_CABKST010000019.1"/>
</dbReference>
<accession>A0A848CLI4</accession>
<protein>
    <submittedName>
        <fullName evidence="1">Uncharacterized protein</fullName>
    </submittedName>
</protein>
<comment type="caution">
    <text evidence="1">The sequence shown here is derived from an EMBL/GenBank/DDBJ whole genome shotgun (WGS) entry which is preliminary data.</text>
</comment>